<evidence type="ECO:0000256" key="2">
    <source>
        <dbReference type="PIRSR" id="PIRSR601461-2"/>
    </source>
</evidence>
<protein>
    <recommendedName>
        <fullName evidence="4">Peptidase A1 domain-containing protein</fullName>
    </recommendedName>
</protein>
<evidence type="ECO:0000256" key="1">
    <source>
        <dbReference type="ARBA" id="ARBA00007447"/>
    </source>
</evidence>
<dbReference type="GO" id="GO:0004190">
    <property type="term" value="F:aspartic-type endopeptidase activity"/>
    <property type="evidence" value="ECO:0007669"/>
    <property type="project" value="InterPro"/>
</dbReference>
<evidence type="ECO:0000256" key="3">
    <source>
        <dbReference type="SAM" id="MobiDB-lite"/>
    </source>
</evidence>
<feature type="compositionally biased region" description="Polar residues" evidence="3">
    <location>
        <begin position="11"/>
        <end position="24"/>
    </location>
</feature>
<dbReference type="InterPro" id="IPR034164">
    <property type="entry name" value="Pepsin-like_dom"/>
</dbReference>
<dbReference type="Gene3D" id="2.60.40.1960">
    <property type="match status" value="1"/>
</dbReference>
<dbReference type="PANTHER" id="PTHR47966">
    <property type="entry name" value="BETA-SITE APP-CLEAVING ENZYME, ISOFORM A-RELATED"/>
    <property type="match status" value="1"/>
</dbReference>
<gene>
    <name evidence="5" type="ORF">M514_01139</name>
</gene>
<dbReference type="Gene3D" id="2.40.70.10">
    <property type="entry name" value="Acid Proteases"/>
    <property type="match status" value="5"/>
</dbReference>
<evidence type="ECO:0000313" key="5">
    <source>
        <dbReference type="EMBL" id="KFD70919.1"/>
    </source>
</evidence>
<accession>A0A085NN73</accession>
<reference evidence="5" key="1">
    <citation type="journal article" date="2014" name="Nat. Genet.">
        <title>Genome and transcriptome of the porcine whipworm Trichuris suis.</title>
        <authorList>
            <person name="Jex A.R."/>
            <person name="Nejsum P."/>
            <person name="Schwarz E.M."/>
            <person name="Hu L."/>
            <person name="Young N.D."/>
            <person name="Hall R.S."/>
            <person name="Korhonen P.K."/>
            <person name="Liao S."/>
            <person name="Thamsborg S."/>
            <person name="Xia J."/>
            <person name="Xu P."/>
            <person name="Wang S."/>
            <person name="Scheerlinck J.P."/>
            <person name="Hofmann A."/>
            <person name="Sternberg P.W."/>
            <person name="Wang J."/>
            <person name="Gasser R.B."/>
        </authorList>
    </citation>
    <scope>NUCLEOTIDE SEQUENCE [LARGE SCALE GENOMIC DNA]</scope>
    <source>
        <strain evidence="5">DCEP-RM93F</strain>
    </source>
</reference>
<feature type="domain" description="Peptidase A1" evidence="4">
    <location>
        <begin position="41"/>
        <end position="370"/>
    </location>
</feature>
<feature type="domain" description="Peptidase A1" evidence="4">
    <location>
        <begin position="602"/>
        <end position="927"/>
    </location>
</feature>
<dbReference type="PROSITE" id="PS51767">
    <property type="entry name" value="PEPTIDASE_A1"/>
    <property type="match status" value="2"/>
</dbReference>
<evidence type="ECO:0000259" key="4">
    <source>
        <dbReference type="PROSITE" id="PS51767"/>
    </source>
</evidence>
<dbReference type="InterPro" id="IPR033121">
    <property type="entry name" value="PEPTIDASE_A1"/>
</dbReference>
<feature type="non-terminal residue" evidence="5">
    <location>
        <position position="1"/>
    </location>
</feature>
<keyword evidence="2" id="KW-1015">Disulfide bond</keyword>
<organism evidence="5">
    <name type="scientific">Trichuris suis</name>
    <name type="common">pig whipworm</name>
    <dbReference type="NCBI Taxonomy" id="68888"/>
    <lineage>
        <taxon>Eukaryota</taxon>
        <taxon>Metazoa</taxon>
        <taxon>Ecdysozoa</taxon>
        <taxon>Nematoda</taxon>
        <taxon>Enoplea</taxon>
        <taxon>Dorylaimia</taxon>
        <taxon>Trichinellida</taxon>
        <taxon>Trichuridae</taxon>
        <taxon>Trichuris</taxon>
    </lineage>
</organism>
<sequence>IPLRTVDAGTKHSQNTSDSTNEQSPKLLGQQKLYDYANILTIGEITIGTPPQTFNVMIDTASADTWIPGRYCSYSGCGSMKEFDSSLSNTYYRSGLKVSIGHGPGTVYGFTAADNICIVNLCSRKQEFVEGYQTSWYYWNFPYDGVLGLAFPASSQIYSKNMIINLAENGLLSQPVFTIWKARQNLEMKNSNYFRRNQKGIESGLLTLGAQDSLHCSASCLYVSTARDYWRFTVSRAYALSEGSLEGNKTKAYYRTFNAIVSSSSLLIHGPSYDIWKIAMGLEAWYSTSYAMYMVDCKLTKSLPDVIITVNGVDLPISAENYVIKTSTGICLLAFQKMAPTAKFDWVLGEPWLQQYCHVHNVQSGQLGFCTSLITIGIVYISERNMERPTFHMVTMMKFALVIALLYAFCEGTVRKGLLLTKEKCNRLNLHFVLYMYFRAFALVSKLVRSFSVPLEIVKLKKRNSDDPTAIGQTTEQPGIGHQLLYDDVNIVTVGEVKVGTPPQTLNVVIDTSVADLWLPGRFCAFYGCELMGSALRRILVASMSTRALISALLCTICEALISIPITTVNIGKGTTSTRSISLPIGGIISPQLLLDYGDIVNVATISIGSPPQPFKVIMDTSSADFWLPGNLCIANGCGHKQLYDSKQSKTYKPIGTKVGLDYQPGIVHGITATDNVCIGALCNPLQEFVEAYYTMWYDWSTMPYDGIMGLAFPSVSQTEATNPIISLANLGLLNQPMFTIWKEQQEMSTENALLNKISGQITLGTFDVAHCTASCLYVDTKKDYWRFTVQRGFVPSDYYTFYGNLTYTNTRVSNAITSSSSSVIKGPSYDIWTIARSLGAWYSPTHNKFLVNCDTKDDLPQIGITIEGTDLPITPKNYVIKIADGYCALALEVMSPTLFYDWVLGEPWFREYCHVFDVETGRLAFCAPQ</sequence>
<dbReference type="InterPro" id="IPR001461">
    <property type="entry name" value="Aspartic_peptidase_A1"/>
</dbReference>
<dbReference type="Proteomes" id="UP000030758">
    <property type="component" value="Unassembled WGS sequence"/>
</dbReference>
<dbReference type="InterPro" id="IPR021109">
    <property type="entry name" value="Peptidase_aspartic_dom_sf"/>
</dbReference>
<dbReference type="Pfam" id="PF00026">
    <property type="entry name" value="Asp"/>
    <property type="match status" value="3"/>
</dbReference>
<dbReference type="PANTHER" id="PTHR47966:SF45">
    <property type="entry name" value="PEPTIDASE A1 DOMAIN-CONTAINING PROTEIN"/>
    <property type="match status" value="1"/>
</dbReference>
<feature type="region of interest" description="Disordered" evidence="3">
    <location>
        <begin position="1"/>
        <end position="24"/>
    </location>
</feature>
<feature type="disulfide bond" evidence="2">
    <location>
        <begin position="72"/>
        <end position="77"/>
    </location>
</feature>
<proteinExistence type="inferred from homology"/>
<dbReference type="EMBL" id="KL367485">
    <property type="protein sequence ID" value="KFD70919.1"/>
    <property type="molecule type" value="Genomic_DNA"/>
</dbReference>
<name>A0A085NN73_9BILA</name>
<dbReference type="CDD" id="cd05471">
    <property type="entry name" value="pepsin_like"/>
    <property type="match status" value="2"/>
</dbReference>
<dbReference type="GO" id="GO:0006508">
    <property type="term" value="P:proteolysis"/>
    <property type="evidence" value="ECO:0007669"/>
    <property type="project" value="InterPro"/>
</dbReference>
<dbReference type="SUPFAM" id="SSF50630">
    <property type="entry name" value="Acid proteases"/>
    <property type="match status" value="3"/>
</dbReference>
<dbReference type="FunFam" id="2.40.70.10:FF:000008">
    <property type="entry name" value="Cathepsin D"/>
    <property type="match status" value="2"/>
</dbReference>
<dbReference type="PRINTS" id="PR00792">
    <property type="entry name" value="PEPSIN"/>
</dbReference>
<comment type="similarity">
    <text evidence="1">Belongs to the peptidase A1 family.</text>
</comment>
<feature type="disulfide bond" evidence="2">
    <location>
        <begin position="297"/>
        <end position="331"/>
    </location>
</feature>
<dbReference type="AlphaFoldDB" id="A0A085NN73"/>